<dbReference type="InParanoid" id="A7SQH9"/>
<dbReference type="KEGG" id="nve:5505290"/>
<dbReference type="STRING" id="45351.A7SQH9"/>
<keyword evidence="3" id="KW-1185">Reference proteome</keyword>
<dbReference type="SUPFAM" id="SSF52087">
    <property type="entry name" value="CRAL/TRIO domain"/>
    <property type="match status" value="1"/>
</dbReference>
<gene>
    <name evidence="2" type="ORF">NEMVEDRAFT_v1g14584</name>
</gene>
<dbReference type="HOGENOM" id="CLU_078598_1_0_1"/>
<dbReference type="FunCoup" id="A7SQH9">
    <property type="interactions" value="364"/>
</dbReference>
<organism evidence="2 3">
    <name type="scientific">Nematostella vectensis</name>
    <name type="common">Starlet sea anemone</name>
    <dbReference type="NCBI Taxonomy" id="45351"/>
    <lineage>
        <taxon>Eukaryota</taxon>
        <taxon>Metazoa</taxon>
        <taxon>Cnidaria</taxon>
        <taxon>Anthozoa</taxon>
        <taxon>Hexacorallia</taxon>
        <taxon>Actiniaria</taxon>
        <taxon>Edwardsiidae</taxon>
        <taxon>Nematostella</taxon>
    </lineage>
</organism>
<dbReference type="InterPro" id="IPR022181">
    <property type="entry name" value="Bcl2-/adenovirus-E1B"/>
</dbReference>
<dbReference type="InterPro" id="IPR036865">
    <property type="entry name" value="CRAL-TRIO_dom_sf"/>
</dbReference>
<feature type="domain" description="CRAL-TRIO" evidence="1">
    <location>
        <begin position="21"/>
        <end position="178"/>
    </location>
</feature>
<dbReference type="Proteomes" id="UP000001593">
    <property type="component" value="Unassembled WGS sequence"/>
</dbReference>
<evidence type="ECO:0000259" key="1">
    <source>
        <dbReference type="PROSITE" id="PS50191"/>
    </source>
</evidence>
<dbReference type="PANTHER" id="PTHR48411:SF1">
    <property type="entry name" value="OS01G0948300 PROTEIN"/>
    <property type="match status" value="1"/>
</dbReference>
<dbReference type="Gene3D" id="3.40.525.10">
    <property type="entry name" value="CRAL-TRIO lipid binding domain"/>
    <property type="match status" value="1"/>
</dbReference>
<dbReference type="PhylomeDB" id="A7SQH9"/>
<protein>
    <recommendedName>
        <fullName evidence="1">CRAL-TRIO domain-containing protein</fullName>
    </recommendedName>
</protein>
<feature type="non-terminal residue" evidence="2">
    <location>
        <position position="1"/>
    </location>
</feature>
<evidence type="ECO:0000313" key="2">
    <source>
        <dbReference type="EMBL" id="EDO34040.1"/>
    </source>
</evidence>
<dbReference type="eggNOG" id="KOG3308">
    <property type="taxonomic scope" value="Eukaryota"/>
</dbReference>
<feature type="non-terminal residue" evidence="2">
    <location>
        <position position="178"/>
    </location>
</feature>
<dbReference type="SMR" id="A7SQH9"/>
<dbReference type="AlphaFoldDB" id="A7SQH9"/>
<name>A7SQH9_NEMVE</name>
<evidence type="ECO:0000313" key="3">
    <source>
        <dbReference type="Proteomes" id="UP000001593"/>
    </source>
</evidence>
<dbReference type="CDD" id="cd00170">
    <property type="entry name" value="SEC14"/>
    <property type="match status" value="1"/>
</dbReference>
<sequence>QRDEHYRWHTVRVNKREKVLDLKLLEPYMKVITHGGFHCPERAVIVVIAACYLPSKAEKNYDFLMEQVFFYLISTLELLATTEEFYIVYFNGGTTQSNMPALTWMKRFYQHVEGGLKKNMINMFIVHPNLWLKTVVRFAKAFVSTNFWCKLQFVKSLSDLSELIPIEYIYIPDEVIRY</sequence>
<dbReference type="OrthoDB" id="19923at2759"/>
<dbReference type="InterPro" id="IPR001251">
    <property type="entry name" value="CRAL-TRIO_dom"/>
</dbReference>
<accession>A7SQH9</accession>
<dbReference type="OMA" id="GRAWRIF"/>
<dbReference type="Pfam" id="PF12496">
    <property type="entry name" value="BNIP2"/>
    <property type="match status" value="1"/>
</dbReference>
<dbReference type="PANTHER" id="PTHR48411">
    <property type="entry name" value="OS01G0948300 PROTEIN"/>
    <property type="match status" value="1"/>
</dbReference>
<dbReference type="PROSITE" id="PS50191">
    <property type="entry name" value="CRAL_TRIO"/>
    <property type="match status" value="1"/>
</dbReference>
<reference evidence="2 3" key="1">
    <citation type="journal article" date="2007" name="Science">
        <title>Sea anemone genome reveals ancestral eumetazoan gene repertoire and genomic organization.</title>
        <authorList>
            <person name="Putnam N.H."/>
            <person name="Srivastava M."/>
            <person name="Hellsten U."/>
            <person name="Dirks B."/>
            <person name="Chapman J."/>
            <person name="Salamov A."/>
            <person name="Terry A."/>
            <person name="Shapiro H."/>
            <person name="Lindquist E."/>
            <person name="Kapitonov V.V."/>
            <person name="Jurka J."/>
            <person name="Genikhovich G."/>
            <person name="Grigoriev I.V."/>
            <person name="Lucas S.M."/>
            <person name="Steele R.E."/>
            <person name="Finnerty J.R."/>
            <person name="Technau U."/>
            <person name="Martindale M.Q."/>
            <person name="Rokhsar D.S."/>
        </authorList>
    </citation>
    <scope>NUCLEOTIDE SEQUENCE [LARGE SCALE GENOMIC DNA]</scope>
    <source>
        <strain evidence="3">CH2 X CH6</strain>
    </source>
</reference>
<dbReference type="Pfam" id="PF13716">
    <property type="entry name" value="CRAL_TRIO_2"/>
    <property type="match status" value="1"/>
</dbReference>
<proteinExistence type="predicted"/>
<dbReference type="EMBL" id="DS469746">
    <property type="protein sequence ID" value="EDO34040.1"/>
    <property type="molecule type" value="Genomic_DNA"/>
</dbReference>